<dbReference type="OMA" id="VMPHEEP"/>
<sequence length="227" mass="25499">MVVPHTLKTSISHVTRVAEKGYAEYIVQAIDRRGAWVLCRRYSQFRELRNALRSIPLCPSCTSLVANNYITKRFPRRRLFSTNSERTIEERRVLLALFLDVVTLGVRVCGDASCMTRDLVHNFLVMPHEEPGPRLLGLASDPWSVPLLTETPELCSSDTSPVLGYTKKDRPRTKLVAGPVGKANVSMRARIARLRQRSATKPARSRSKMETTLATIQEGCPDTSLSF</sequence>
<dbReference type="SUPFAM" id="SSF64268">
    <property type="entry name" value="PX domain"/>
    <property type="match status" value="1"/>
</dbReference>
<organism evidence="2 3">
    <name type="scientific">Saprolegnia diclina (strain VS20)</name>
    <dbReference type="NCBI Taxonomy" id="1156394"/>
    <lineage>
        <taxon>Eukaryota</taxon>
        <taxon>Sar</taxon>
        <taxon>Stramenopiles</taxon>
        <taxon>Oomycota</taxon>
        <taxon>Saprolegniomycetes</taxon>
        <taxon>Saprolegniales</taxon>
        <taxon>Saprolegniaceae</taxon>
        <taxon>Saprolegnia</taxon>
    </lineage>
</organism>
<dbReference type="CDD" id="cd06093">
    <property type="entry name" value="PX_domain"/>
    <property type="match status" value="1"/>
</dbReference>
<evidence type="ECO:0000313" key="2">
    <source>
        <dbReference type="EMBL" id="EQC32815.1"/>
    </source>
</evidence>
<dbReference type="OrthoDB" id="68117at2759"/>
<keyword evidence="3" id="KW-1185">Reference proteome</keyword>
<dbReference type="AlphaFoldDB" id="T0QGQ8"/>
<dbReference type="GO" id="GO:0035091">
    <property type="term" value="F:phosphatidylinositol binding"/>
    <property type="evidence" value="ECO:0007669"/>
    <property type="project" value="InterPro"/>
</dbReference>
<dbReference type="Gene3D" id="3.30.1520.10">
    <property type="entry name" value="Phox-like domain"/>
    <property type="match status" value="1"/>
</dbReference>
<dbReference type="InterPro" id="IPR036871">
    <property type="entry name" value="PX_dom_sf"/>
</dbReference>
<dbReference type="VEuPathDB" id="FungiDB:SDRG_09353"/>
<gene>
    <name evidence="2" type="ORF">SDRG_09353</name>
</gene>
<dbReference type="Proteomes" id="UP000030762">
    <property type="component" value="Unassembled WGS sequence"/>
</dbReference>
<evidence type="ECO:0000259" key="1">
    <source>
        <dbReference type="PROSITE" id="PS50195"/>
    </source>
</evidence>
<evidence type="ECO:0000313" key="3">
    <source>
        <dbReference type="Proteomes" id="UP000030762"/>
    </source>
</evidence>
<proteinExistence type="predicted"/>
<feature type="domain" description="PX" evidence="1">
    <location>
        <begin position="1"/>
        <end position="131"/>
    </location>
</feature>
<dbReference type="GeneID" id="19950080"/>
<protein>
    <recommendedName>
        <fullName evidence="1">PX domain-containing protein</fullName>
    </recommendedName>
</protein>
<accession>T0QGQ8</accession>
<dbReference type="InParanoid" id="T0QGQ8"/>
<dbReference type="RefSeq" id="XP_008613501.1">
    <property type="nucleotide sequence ID" value="XM_008615279.1"/>
</dbReference>
<dbReference type="PROSITE" id="PS50195">
    <property type="entry name" value="PX"/>
    <property type="match status" value="1"/>
</dbReference>
<name>T0QGQ8_SAPDV</name>
<dbReference type="InterPro" id="IPR001683">
    <property type="entry name" value="PX_dom"/>
</dbReference>
<dbReference type="EMBL" id="JH767161">
    <property type="protein sequence ID" value="EQC32815.1"/>
    <property type="molecule type" value="Genomic_DNA"/>
</dbReference>
<reference evidence="2 3" key="1">
    <citation type="submission" date="2012-04" db="EMBL/GenBank/DDBJ databases">
        <title>The Genome Sequence of Saprolegnia declina VS20.</title>
        <authorList>
            <consortium name="The Broad Institute Genome Sequencing Platform"/>
            <person name="Russ C."/>
            <person name="Nusbaum C."/>
            <person name="Tyler B."/>
            <person name="van West P."/>
            <person name="Dieguez-Uribeondo J."/>
            <person name="de Bruijn I."/>
            <person name="Tripathy S."/>
            <person name="Jiang R."/>
            <person name="Young S.K."/>
            <person name="Zeng Q."/>
            <person name="Gargeya S."/>
            <person name="Fitzgerald M."/>
            <person name="Haas B."/>
            <person name="Abouelleil A."/>
            <person name="Alvarado L."/>
            <person name="Arachchi H.M."/>
            <person name="Berlin A."/>
            <person name="Chapman S.B."/>
            <person name="Goldberg J."/>
            <person name="Griggs A."/>
            <person name="Gujja S."/>
            <person name="Hansen M."/>
            <person name="Howarth C."/>
            <person name="Imamovic A."/>
            <person name="Larimer J."/>
            <person name="McCowen C."/>
            <person name="Montmayeur A."/>
            <person name="Murphy C."/>
            <person name="Neiman D."/>
            <person name="Pearson M."/>
            <person name="Priest M."/>
            <person name="Roberts A."/>
            <person name="Saif S."/>
            <person name="Shea T."/>
            <person name="Sisk P."/>
            <person name="Sykes S."/>
            <person name="Wortman J."/>
            <person name="Nusbaum C."/>
            <person name="Birren B."/>
        </authorList>
    </citation>
    <scope>NUCLEOTIDE SEQUENCE [LARGE SCALE GENOMIC DNA]</scope>
    <source>
        <strain evidence="2 3">VS20</strain>
    </source>
</reference>
<dbReference type="Pfam" id="PF00787">
    <property type="entry name" value="PX"/>
    <property type="match status" value="1"/>
</dbReference>